<dbReference type="Gene3D" id="3.20.20.80">
    <property type="entry name" value="Glycosidases"/>
    <property type="match status" value="1"/>
</dbReference>
<evidence type="ECO:0000313" key="4">
    <source>
        <dbReference type="EMBL" id="GAH40366.1"/>
    </source>
</evidence>
<dbReference type="EMBL" id="BARU01012372">
    <property type="protein sequence ID" value="GAH40366.1"/>
    <property type="molecule type" value="Genomic_DNA"/>
</dbReference>
<evidence type="ECO:0000256" key="3">
    <source>
        <dbReference type="ARBA" id="ARBA00023295"/>
    </source>
</evidence>
<dbReference type="InterPro" id="IPR017853">
    <property type="entry name" value="GH"/>
</dbReference>
<keyword evidence="2" id="KW-0378">Hydrolase</keyword>
<reference evidence="4" key="1">
    <citation type="journal article" date="2014" name="Front. Microbiol.">
        <title>High frequency of phylogenetically diverse reductive dehalogenase-homologous genes in deep subseafloor sedimentary metagenomes.</title>
        <authorList>
            <person name="Kawai M."/>
            <person name="Futagami T."/>
            <person name="Toyoda A."/>
            <person name="Takaki Y."/>
            <person name="Nishi S."/>
            <person name="Hori S."/>
            <person name="Arai W."/>
            <person name="Tsubouchi T."/>
            <person name="Morono Y."/>
            <person name="Uchiyama I."/>
            <person name="Ito T."/>
            <person name="Fujiyama A."/>
            <person name="Inagaki F."/>
            <person name="Takami H."/>
        </authorList>
    </citation>
    <scope>NUCLEOTIDE SEQUENCE</scope>
    <source>
        <strain evidence="4">Expedition CK06-06</strain>
    </source>
</reference>
<dbReference type="PROSITE" id="PS00653">
    <property type="entry name" value="GLYCOSYL_HYDROL_F1_2"/>
    <property type="match status" value="1"/>
</dbReference>
<evidence type="ECO:0000256" key="2">
    <source>
        <dbReference type="ARBA" id="ARBA00022801"/>
    </source>
</evidence>
<dbReference type="AlphaFoldDB" id="X1F401"/>
<keyword evidence="3" id="KW-0326">Glycosidase</keyword>
<dbReference type="GO" id="GO:0005829">
    <property type="term" value="C:cytosol"/>
    <property type="evidence" value="ECO:0007669"/>
    <property type="project" value="TreeGrafter"/>
</dbReference>
<feature type="non-terminal residue" evidence="4">
    <location>
        <position position="232"/>
    </location>
</feature>
<gene>
    <name evidence="4" type="ORF">S03H2_22848</name>
</gene>
<name>X1F401_9ZZZZ</name>
<dbReference type="Pfam" id="PF00232">
    <property type="entry name" value="Glyco_hydro_1"/>
    <property type="match status" value="1"/>
</dbReference>
<proteinExistence type="inferred from homology"/>
<comment type="similarity">
    <text evidence="1">Belongs to the glycosyl hydrolase 1 family.</text>
</comment>
<accession>X1F401</accession>
<evidence type="ECO:0008006" key="5">
    <source>
        <dbReference type="Google" id="ProtNLM"/>
    </source>
</evidence>
<dbReference type="PANTHER" id="PTHR10353">
    <property type="entry name" value="GLYCOSYL HYDROLASE"/>
    <property type="match status" value="1"/>
</dbReference>
<dbReference type="PANTHER" id="PTHR10353:SF36">
    <property type="entry name" value="LP05116P"/>
    <property type="match status" value="1"/>
</dbReference>
<evidence type="ECO:0000256" key="1">
    <source>
        <dbReference type="ARBA" id="ARBA00010838"/>
    </source>
</evidence>
<sequence>MKEEPKRIVRFPENFVWGAATASYQIEGGYNEDGKGESIWDRFCRTPGKVQDGDRGDVACNHYHRYRDDVKLMKAISLNAYRFSIAWSRIFPQGKGQVNQDGLDFYERVVDELLNSGIEPFVTLYHWDLPQALQEKGGWANKDTIGYFKDYAEEVSRKLGNRVHFWITHNEPWVVSFLGHHLGIHAPGIKNLSTALKVSHHLLLSHGETVAVIRDNGDEKTQIGITQGRIQA</sequence>
<comment type="caution">
    <text evidence="4">The sequence shown here is derived from an EMBL/GenBank/DDBJ whole genome shotgun (WGS) entry which is preliminary data.</text>
</comment>
<dbReference type="GO" id="GO:0016052">
    <property type="term" value="P:carbohydrate catabolic process"/>
    <property type="evidence" value="ECO:0007669"/>
    <property type="project" value="TreeGrafter"/>
</dbReference>
<organism evidence="4">
    <name type="scientific">marine sediment metagenome</name>
    <dbReference type="NCBI Taxonomy" id="412755"/>
    <lineage>
        <taxon>unclassified sequences</taxon>
        <taxon>metagenomes</taxon>
        <taxon>ecological metagenomes</taxon>
    </lineage>
</organism>
<dbReference type="SUPFAM" id="SSF51445">
    <property type="entry name" value="(Trans)glycosidases"/>
    <property type="match status" value="1"/>
</dbReference>
<dbReference type="InterPro" id="IPR033132">
    <property type="entry name" value="GH_1_N_CS"/>
</dbReference>
<protein>
    <recommendedName>
        <fullName evidence="5">Beta-glucosidase</fullName>
    </recommendedName>
</protein>
<dbReference type="GO" id="GO:0008422">
    <property type="term" value="F:beta-glucosidase activity"/>
    <property type="evidence" value="ECO:0007669"/>
    <property type="project" value="TreeGrafter"/>
</dbReference>
<dbReference type="InterPro" id="IPR001360">
    <property type="entry name" value="Glyco_hydro_1"/>
</dbReference>